<sequence length="59" mass="6481">MGPMCFAFPSKGASESFGMSIFNNEPDVNPVSKLAECTEGQKLTAKKRLDELNDERLSN</sequence>
<name>A0A4S3J0A2_9EURO</name>
<dbReference type="VEuPathDB" id="FungiDB:EYZ11_012424"/>
<accession>A0A4S3J0A2</accession>
<gene>
    <name evidence="1" type="ORF">EYZ11_012424</name>
</gene>
<evidence type="ECO:0000313" key="1">
    <source>
        <dbReference type="EMBL" id="THC88126.1"/>
    </source>
</evidence>
<dbReference type="Proteomes" id="UP000308092">
    <property type="component" value="Unassembled WGS sequence"/>
</dbReference>
<keyword evidence="2" id="KW-1185">Reference proteome</keyword>
<evidence type="ECO:0000313" key="2">
    <source>
        <dbReference type="Proteomes" id="UP000308092"/>
    </source>
</evidence>
<organism evidence="1 2">
    <name type="scientific">Aspergillus tanneri</name>
    <dbReference type="NCBI Taxonomy" id="1220188"/>
    <lineage>
        <taxon>Eukaryota</taxon>
        <taxon>Fungi</taxon>
        <taxon>Dikarya</taxon>
        <taxon>Ascomycota</taxon>
        <taxon>Pezizomycotina</taxon>
        <taxon>Eurotiomycetes</taxon>
        <taxon>Eurotiomycetidae</taxon>
        <taxon>Eurotiales</taxon>
        <taxon>Aspergillaceae</taxon>
        <taxon>Aspergillus</taxon>
        <taxon>Aspergillus subgen. Circumdati</taxon>
    </lineage>
</organism>
<dbReference type="AlphaFoldDB" id="A0A4S3J0A2"/>
<protein>
    <submittedName>
        <fullName evidence="1">Uncharacterized protein</fullName>
    </submittedName>
</protein>
<dbReference type="EMBL" id="SOSA01000931">
    <property type="protein sequence ID" value="THC88126.1"/>
    <property type="molecule type" value="Genomic_DNA"/>
</dbReference>
<comment type="caution">
    <text evidence="1">The sequence shown here is derived from an EMBL/GenBank/DDBJ whole genome shotgun (WGS) entry which is preliminary data.</text>
</comment>
<proteinExistence type="predicted"/>
<reference evidence="1 2" key="1">
    <citation type="submission" date="2019-03" db="EMBL/GenBank/DDBJ databases">
        <title>The genome sequence of a newly discovered highly antifungal drug resistant Aspergillus species, Aspergillus tanneri NIH 1004.</title>
        <authorList>
            <person name="Mounaud S."/>
            <person name="Singh I."/>
            <person name="Joardar V."/>
            <person name="Pakala S."/>
            <person name="Pakala S."/>
            <person name="Venepally P."/>
            <person name="Hoover J."/>
            <person name="Nierman W."/>
            <person name="Chung J."/>
            <person name="Losada L."/>
        </authorList>
    </citation>
    <scope>NUCLEOTIDE SEQUENCE [LARGE SCALE GENOMIC DNA]</scope>
    <source>
        <strain evidence="1 2">NIH1004</strain>
    </source>
</reference>